<dbReference type="STRING" id="452863.Achl_3058"/>
<protein>
    <recommendedName>
        <fullName evidence="4">SGNH hydrolase-type esterase domain-containing protein</fullName>
    </recommendedName>
</protein>
<organism evidence="5 6">
    <name type="scientific">Pseudarthrobacter chlorophenolicus (strain ATCC 700700 / DSM 12829 / CIP 107037 / JCM 12360 / KCTC 9906 / NCIMB 13794 / A6)</name>
    <name type="common">Arthrobacter chlorophenolicus</name>
    <dbReference type="NCBI Taxonomy" id="452863"/>
    <lineage>
        <taxon>Bacteria</taxon>
        <taxon>Bacillati</taxon>
        <taxon>Actinomycetota</taxon>
        <taxon>Actinomycetes</taxon>
        <taxon>Micrococcales</taxon>
        <taxon>Micrococcaceae</taxon>
        <taxon>Pseudarthrobacter</taxon>
    </lineage>
</organism>
<dbReference type="InterPro" id="IPR006311">
    <property type="entry name" value="TAT_signal"/>
</dbReference>
<dbReference type="AlphaFoldDB" id="B8HF51"/>
<dbReference type="GO" id="GO:0016788">
    <property type="term" value="F:hydrolase activity, acting on ester bonds"/>
    <property type="evidence" value="ECO:0007669"/>
    <property type="project" value="InterPro"/>
</dbReference>
<dbReference type="InterPro" id="IPR013830">
    <property type="entry name" value="SGNH_hydro"/>
</dbReference>
<feature type="disulfide bond" evidence="2">
    <location>
        <begin position="63"/>
        <end position="89"/>
    </location>
</feature>
<keyword evidence="6" id="KW-1185">Reference proteome</keyword>
<dbReference type="eggNOG" id="COG2755">
    <property type="taxonomic scope" value="Bacteria"/>
</dbReference>
<feature type="active site" description="Nucleophile" evidence="1">
    <location>
        <position position="48"/>
    </location>
</feature>
<feature type="chain" id="PRO_5002870741" description="SGNH hydrolase-type esterase domain-containing protein" evidence="3">
    <location>
        <begin position="34"/>
        <end position="295"/>
    </location>
</feature>
<evidence type="ECO:0000256" key="2">
    <source>
        <dbReference type="PIRSR" id="PIRSR637460-2"/>
    </source>
</evidence>
<evidence type="ECO:0000313" key="5">
    <source>
        <dbReference type="EMBL" id="ACL41019.1"/>
    </source>
</evidence>
<dbReference type="GO" id="GO:0006629">
    <property type="term" value="P:lipid metabolic process"/>
    <property type="evidence" value="ECO:0007669"/>
    <property type="project" value="TreeGrafter"/>
</dbReference>
<proteinExistence type="predicted"/>
<dbReference type="InterPro" id="IPR037460">
    <property type="entry name" value="SEST-like"/>
</dbReference>
<dbReference type="OrthoDB" id="5503950at2"/>
<dbReference type="PROSITE" id="PS51318">
    <property type="entry name" value="TAT"/>
    <property type="match status" value="1"/>
</dbReference>
<keyword evidence="2" id="KW-1015">Disulfide bond</keyword>
<keyword evidence="3" id="KW-0732">Signal</keyword>
<feature type="domain" description="SGNH hydrolase-type esterase" evidence="4">
    <location>
        <begin position="44"/>
        <end position="278"/>
    </location>
</feature>
<dbReference type="EMBL" id="CP001341">
    <property type="protein sequence ID" value="ACL41019.1"/>
    <property type="molecule type" value="Genomic_DNA"/>
</dbReference>
<feature type="disulfide bond" evidence="2">
    <location>
        <begin position="143"/>
        <end position="151"/>
    </location>
</feature>
<feature type="signal peptide" evidence="3">
    <location>
        <begin position="1"/>
        <end position="33"/>
    </location>
</feature>
<dbReference type="HOGENOM" id="CLU_038449_3_0_11"/>
<sequence>MGTTALRRRRTAFAAGLATLAMALGSTALPAGAAPPEKDVDLVAVGDSYTAGIGAGTTTLSSCTQTNGGYVNLLKALPIVDGNSTNAACAGAVIVDRASDIAPSVLEQIAALTASGTLSVRTELVAVTAGANDIDFTMPLKACAGSTLDDCAQAVQGVQARFPAMQADLVEALTAIRTAAPHATIAVFGYPLLFDPDGPPTLLSEDAQRLVNAGTLALNNAIAQATGAPRVKAKAAYIDVTKAFKAHAVNSAYPWINFNPADPFALQNFHPTAAGHQAYADALSEAVNLNKLARP</sequence>
<dbReference type="SUPFAM" id="SSF52266">
    <property type="entry name" value="SGNH hydrolase"/>
    <property type="match status" value="1"/>
</dbReference>
<dbReference type="Proteomes" id="UP000002505">
    <property type="component" value="Chromosome"/>
</dbReference>
<evidence type="ECO:0000313" key="6">
    <source>
        <dbReference type="Proteomes" id="UP000002505"/>
    </source>
</evidence>
<dbReference type="InterPro" id="IPR036514">
    <property type="entry name" value="SGNH_hydro_sf"/>
</dbReference>
<dbReference type="Pfam" id="PF13472">
    <property type="entry name" value="Lipase_GDSL_2"/>
    <property type="match status" value="1"/>
</dbReference>
<dbReference type="RefSeq" id="WP_015938215.1">
    <property type="nucleotide sequence ID" value="NC_011886.1"/>
</dbReference>
<gene>
    <name evidence="5" type="ordered locus">Achl_3058</name>
</gene>
<dbReference type="Gene3D" id="3.40.50.1110">
    <property type="entry name" value="SGNH hydrolase"/>
    <property type="match status" value="1"/>
</dbReference>
<feature type="active site" evidence="1">
    <location>
        <position position="270"/>
    </location>
</feature>
<evidence type="ECO:0000256" key="3">
    <source>
        <dbReference type="SAM" id="SignalP"/>
    </source>
</evidence>
<reference evidence="5" key="1">
    <citation type="submission" date="2009-01" db="EMBL/GenBank/DDBJ databases">
        <title>Complete sequence of chromosome of Arthrobacter chlorophenolicus A6.</title>
        <authorList>
            <consortium name="US DOE Joint Genome Institute"/>
            <person name="Lucas S."/>
            <person name="Copeland A."/>
            <person name="Lapidus A."/>
            <person name="Glavina del Rio T."/>
            <person name="Tice H."/>
            <person name="Bruce D."/>
            <person name="Goodwin L."/>
            <person name="Pitluck S."/>
            <person name="Goltsman E."/>
            <person name="Clum A."/>
            <person name="Larimer F."/>
            <person name="Land M."/>
            <person name="Hauser L."/>
            <person name="Kyrpides N."/>
            <person name="Mikhailova N."/>
            <person name="Jansson J."/>
            <person name="Richardson P."/>
        </authorList>
    </citation>
    <scope>NUCLEOTIDE SEQUENCE [LARGE SCALE GENOMIC DNA]</scope>
    <source>
        <strain evidence="5">A6</strain>
    </source>
</reference>
<name>B8HF51_PSECP</name>
<dbReference type="PANTHER" id="PTHR37981">
    <property type="entry name" value="LIPASE 2"/>
    <property type="match status" value="1"/>
</dbReference>
<evidence type="ECO:0000256" key="1">
    <source>
        <dbReference type="PIRSR" id="PIRSR637460-1"/>
    </source>
</evidence>
<accession>B8HF51</accession>
<dbReference type="KEGG" id="ach:Achl_3058"/>
<dbReference type="PANTHER" id="PTHR37981:SF1">
    <property type="entry name" value="SGNH HYDROLASE-TYPE ESTERASE DOMAIN-CONTAINING PROTEIN"/>
    <property type="match status" value="1"/>
</dbReference>
<dbReference type="CDD" id="cd01823">
    <property type="entry name" value="SEST_like"/>
    <property type="match status" value="1"/>
</dbReference>
<evidence type="ECO:0000259" key="4">
    <source>
        <dbReference type="Pfam" id="PF13472"/>
    </source>
</evidence>